<gene>
    <name evidence="16" type="ORF">E1301_Tti002151</name>
</gene>
<keyword evidence="6 12" id="KW-0863">Zinc-finger</keyword>
<evidence type="ECO:0000256" key="11">
    <source>
        <dbReference type="ARBA" id="ARBA00023242"/>
    </source>
</evidence>
<feature type="domain" description="C2H2-type" evidence="15">
    <location>
        <begin position="611"/>
        <end position="639"/>
    </location>
</feature>
<feature type="domain" description="C2H2-type" evidence="15">
    <location>
        <begin position="640"/>
        <end position="668"/>
    </location>
</feature>
<dbReference type="SMART" id="SM00355">
    <property type="entry name" value="ZnF_C2H2"/>
    <property type="match status" value="4"/>
</dbReference>
<feature type="region of interest" description="Disordered" evidence="13">
    <location>
        <begin position="438"/>
        <end position="471"/>
    </location>
</feature>
<dbReference type="SMART" id="SM00225">
    <property type="entry name" value="BTB"/>
    <property type="match status" value="1"/>
</dbReference>
<dbReference type="PANTHER" id="PTHR46105:SF21">
    <property type="entry name" value="ZINC FINGER AND BTB DOMAIN CONTAINING 46"/>
    <property type="match status" value="1"/>
</dbReference>
<comment type="subcellular location">
    <subcellularLocation>
        <location evidence="1">Nucleus</location>
    </subcellularLocation>
</comment>
<dbReference type="GO" id="GO:0000978">
    <property type="term" value="F:RNA polymerase II cis-regulatory region sequence-specific DNA binding"/>
    <property type="evidence" value="ECO:0007669"/>
    <property type="project" value="TreeGrafter"/>
</dbReference>
<dbReference type="Proteomes" id="UP000324632">
    <property type="component" value="Chromosome 20"/>
</dbReference>
<reference evidence="16 17" key="1">
    <citation type="journal article" date="2019" name="Mol. Ecol. Resour.">
        <title>Chromosome-level genome assembly of Triplophysa tibetana, a fish adapted to the harsh high-altitude environment of the Tibetan Plateau.</title>
        <authorList>
            <person name="Yang X."/>
            <person name="Liu H."/>
            <person name="Ma Z."/>
            <person name="Zou Y."/>
            <person name="Zou M."/>
            <person name="Mao Y."/>
            <person name="Li X."/>
            <person name="Wang H."/>
            <person name="Chen T."/>
            <person name="Wang W."/>
            <person name="Yang R."/>
        </authorList>
    </citation>
    <scope>NUCLEOTIDE SEQUENCE [LARGE SCALE GENOMIC DNA]</scope>
    <source>
        <strain evidence="16">TTIB1903HZAU</strain>
        <tissue evidence="16">Muscle</tissue>
    </source>
</reference>
<keyword evidence="8" id="KW-0832">Ubl conjugation</keyword>
<dbReference type="SUPFAM" id="SSF54695">
    <property type="entry name" value="POZ domain"/>
    <property type="match status" value="1"/>
</dbReference>
<dbReference type="PROSITE" id="PS00028">
    <property type="entry name" value="ZINC_FINGER_C2H2_1"/>
    <property type="match status" value="3"/>
</dbReference>
<dbReference type="PROSITE" id="PS50097">
    <property type="entry name" value="BTB"/>
    <property type="match status" value="1"/>
</dbReference>
<evidence type="ECO:0000256" key="7">
    <source>
        <dbReference type="ARBA" id="ARBA00022833"/>
    </source>
</evidence>
<evidence type="ECO:0000256" key="8">
    <source>
        <dbReference type="ARBA" id="ARBA00022843"/>
    </source>
</evidence>
<feature type="domain" description="C2H2-type" evidence="15">
    <location>
        <begin position="669"/>
        <end position="699"/>
    </location>
</feature>
<evidence type="ECO:0000256" key="2">
    <source>
        <dbReference type="ARBA" id="ARBA00022499"/>
    </source>
</evidence>
<dbReference type="Gene3D" id="3.30.160.60">
    <property type="entry name" value="Classic Zinc Finger"/>
    <property type="match status" value="2"/>
</dbReference>
<keyword evidence="9" id="KW-0805">Transcription regulation</keyword>
<sequence>MAVAQQNICLKQPEMAKTYFVQEKQPPISPMNNRKEDMEITSHYRQLLRELNEQRQHGILCDVCLIVEGKIFKAHKNVLLGSSRYFKTLYCQVKKSSEHQATITHLDIVTAQGFKTILDFMYSAHLALTSKNVIEVMSAASYLQMTDIVQACHGFIKAALDISIRSELADELADIEMGSVVNSIGGGAGPGVGGASEALASMISARSSSPWLARRTSPANSSGDSAIASCHEGGSSYGKEDHEPKSHESQDDVCLQPLWPADYRSVQVKEEQVSPSNLQDGAGRGSQGTPGEQGSRGDGGWQPPGSGRRKNRKNKDTVRHITQQNEGDSRVASPLQSMLSIPGWSYSNQEHPEVTEPNIPDSRSERMDFLVKQEEAAAGDGGFLSGERDEAVTQERAGSVANLRAALMSKNSLLSLGAEMLGEDNPLLFDYLPKGGHSLSRPRGSHGTSGSHHPGAVFGSKHGASSSPPSTLPLVPLLLPLPGALGLPHPGGPEDKLYEERALKASPTEEEMQDEVSSPANHAGLECVQDPVEEDQMVEDKHGACVTEVRGGGPGWRRELACSLCKQLFSSLLQLRQHEYSHTLSLMALSLDCLDRPLAAMSPLDPPPARYRCSQCPASFTLKSNADRHEKTIHLKRKLMQCVYCLKHFRDRTDLNRHLSSVHSSERVYTCHACARTFSTQKNLATHAKVCCQSAVSHTERLWHLHAIKRDDGEHGHALDVD</sequence>
<evidence type="ECO:0000256" key="3">
    <source>
        <dbReference type="ARBA" id="ARBA00022553"/>
    </source>
</evidence>
<dbReference type="GO" id="GO:0000981">
    <property type="term" value="F:DNA-binding transcription factor activity, RNA polymerase II-specific"/>
    <property type="evidence" value="ECO:0007669"/>
    <property type="project" value="TreeGrafter"/>
</dbReference>
<dbReference type="GO" id="GO:0008270">
    <property type="term" value="F:zinc ion binding"/>
    <property type="evidence" value="ECO:0007669"/>
    <property type="project" value="UniProtKB-KW"/>
</dbReference>
<evidence type="ECO:0000256" key="6">
    <source>
        <dbReference type="ARBA" id="ARBA00022771"/>
    </source>
</evidence>
<evidence type="ECO:0000256" key="9">
    <source>
        <dbReference type="ARBA" id="ARBA00023015"/>
    </source>
</evidence>
<keyword evidence="4" id="KW-0479">Metal-binding</keyword>
<evidence type="ECO:0000313" key="17">
    <source>
        <dbReference type="Proteomes" id="UP000324632"/>
    </source>
</evidence>
<organism evidence="16 17">
    <name type="scientific">Triplophysa tibetana</name>
    <dbReference type="NCBI Taxonomy" id="1572043"/>
    <lineage>
        <taxon>Eukaryota</taxon>
        <taxon>Metazoa</taxon>
        <taxon>Chordata</taxon>
        <taxon>Craniata</taxon>
        <taxon>Vertebrata</taxon>
        <taxon>Euteleostomi</taxon>
        <taxon>Actinopterygii</taxon>
        <taxon>Neopterygii</taxon>
        <taxon>Teleostei</taxon>
        <taxon>Ostariophysi</taxon>
        <taxon>Cypriniformes</taxon>
        <taxon>Nemacheilidae</taxon>
        <taxon>Triplophysa</taxon>
    </lineage>
</organism>
<dbReference type="InterPro" id="IPR036236">
    <property type="entry name" value="Znf_C2H2_sf"/>
</dbReference>
<dbReference type="AlphaFoldDB" id="A0A5A9NCK2"/>
<dbReference type="PROSITE" id="PS50157">
    <property type="entry name" value="ZINC_FINGER_C2H2_2"/>
    <property type="match status" value="4"/>
</dbReference>
<evidence type="ECO:0000313" key="16">
    <source>
        <dbReference type="EMBL" id="KAA0706831.1"/>
    </source>
</evidence>
<dbReference type="InterPro" id="IPR011333">
    <property type="entry name" value="SKP1/BTB/POZ_sf"/>
</dbReference>
<feature type="domain" description="C2H2-type" evidence="15">
    <location>
        <begin position="560"/>
        <end position="583"/>
    </location>
</feature>
<evidence type="ECO:0000256" key="12">
    <source>
        <dbReference type="PROSITE-ProRule" id="PRU00042"/>
    </source>
</evidence>
<dbReference type="FunFam" id="3.30.710.10:FF:000045">
    <property type="entry name" value="zinc finger and BTB domain-containing protein 10"/>
    <property type="match status" value="1"/>
</dbReference>
<dbReference type="InterPro" id="IPR000210">
    <property type="entry name" value="BTB/POZ_dom"/>
</dbReference>
<name>A0A5A9NCK2_9TELE</name>
<evidence type="ECO:0000259" key="15">
    <source>
        <dbReference type="PROSITE" id="PS50157"/>
    </source>
</evidence>
<keyword evidence="10" id="KW-0804">Transcription</keyword>
<keyword evidence="7" id="KW-0862">Zinc</keyword>
<evidence type="ECO:0000256" key="13">
    <source>
        <dbReference type="SAM" id="MobiDB-lite"/>
    </source>
</evidence>
<evidence type="ECO:0000256" key="5">
    <source>
        <dbReference type="ARBA" id="ARBA00022737"/>
    </source>
</evidence>
<feature type="compositionally biased region" description="Basic and acidic residues" evidence="13">
    <location>
        <begin position="238"/>
        <end position="250"/>
    </location>
</feature>
<dbReference type="InterPro" id="IPR013087">
    <property type="entry name" value="Znf_C2H2_type"/>
</dbReference>
<protein>
    <submittedName>
        <fullName evidence="16">Zinc finger and BTB domain-containing protein 46 BTB-ZF protein expressed in effector lymphocytes</fullName>
    </submittedName>
</protein>
<proteinExistence type="predicted"/>
<keyword evidence="3" id="KW-0597">Phosphoprotein</keyword>
<evidence type="ECO:0000259" key="14">
    <source>
        <dbReference type="PROSITE" id="PS50097"/>
    </source>
</evidence>
<evidence type="ECO:0000256" key="4">
    <source>
        <dbReference type="ARBA" id="ARBA00022723"/>
    </source>
</evidence>
<dbReference type="EMBL" id="SOYY01000020">
    <property type="protein sequence ID" value="KAA0706831.1"/>
    <property type="molecule type" value="Genomic_DNA"/>
</dbReference>
<keyword evidence="2" id="KW-1017">Isopeptide bond</keyword>
<keyword evidence="17" id="KW-1185">Reference proteome</keyword>
<dbReference type="Gene3D" id="3.30.710.10">
    <property type="entry name" value="Potassium Channel Kv1.1, Chain A"/>
    <property type="match status" value="1"/>
</dbReference>
<accession>A0A5A9NCK2</accession>
<evidence type="ECO:0000256" key="10">
    <source>
        <dbReference type="ARBA" id="ARBA00023163"/>
    </source>
</evidence>
<keyword evidence="5" id="KW-0677">Repeat</keyword>
<dbReference type="InterPro" id="IPR050457">
    <property type="entry name" value="ZnFinger_BTB_dom_contain"/>
</dbReference>
<evidence type="ECO:0000256" key="1">
    <source>
        <dbReference type="ARBA" id="ARBA00004123"/>
    </source>
</evidence>
<dbReference type="PANTHER" id="PTHR46105">
    <property type="entry name" value="AGAP004733-PA"/>
    <property type="match status" value="1"/>
</dbReference>
<comment type="caution">
    <text evidence="16">The sequence shown here is derived from an EMBL/GenBank/DDBJ whole genome shotgun (WGS) entry which is preliminary data.</text>
</comment>
<dbReference type="SUPFAM" id="SSF57667">
    <property type="entry name" value="beta-beta-alpha zinc fingers"/>
    <property type="match status" value="2"/>
</dbReference>
<dbReference type="Pfam" id="PF00651">
    <property type="entry name" value="BTB"/>
    <property type="match status" value="1"/>
</dbReference>
<feature type="compositionally biased region" description="Low complexity" evidence="13">
    <location>
        <begin position="441"/>
        <end position="455"/>
    </location>
</feature>
<dbReference type="GO" id="GO:0005634">
    <property type="term" value="C:nucleus"/>
    <property type="evidence" value="ECO:0007669"/>
    <property type="project" value="UniProtKB-SubCell"/>
</dbReference>
<feature type="region of interest" description="Disordered" evidence="13">
    <location>
        <begin position="210"/>
        <end position="317"/>
    </location>
</feature>
<feature type="domain" description="BTB" evidence="14">
    <location>
        <begin position="61"/>
        <end position="130"/>
    </location>
</feature>
<keyword evidence="11" id="KW-0539">Nucleus</keyword>